<proteinExistence type="predicted"/>
<dbReference type="Proteomes" id="UP000288079">
    <property type="component" value="Unassembled WGS sequence"/>
</dbReference>
<feature type="chain" id="PRO_5018971959" description="Putative beta-lactamase-inhibitor-like PepSY-like domain-containing protein" evidence="1">
    <location>
        <begin position="25"/>
        <end position="171"/>
    </location>
</feature>
<keyword evidence="1" id="KW-0732">Signal</keyword>
<keyword evidence="4" id="KW-1185">Reference proteome</keyword>
<evidence type="ECO:0000256" key="1">
    <source>
        <dbReference type="SAM" id="SignalP"/>
    </source>
</evidence>
<reference evidence="3 4" key="1">
    <citation type="submission" date="2018-10" db="EMBL/GenBank/DDBJ databases">
        <title>Draft Genome Sequence of Bacteroides sp. KCTC 15687.</title>
        <authorList>
            <person name="Yu S.Y."/>
            <person name="Kim J.S."/>
            <person name="Oh B.S."/>
            <person name="Park S.H."/>
            <person name="Kang S.W."/>
            <person name="Park J.E."/>
            <person name="Choi S.H."/>
            <person name="Han K.I."/>
            <person name="Lee K.C."/>
            <person name="Eom M.K."/>
            <person name="Suh M.K."/>
            <person name="Lee D.H."/>
            <person name="Yoon H."/>
            <person name="Kim B."/>
            <person name="Yang S.J."/>
            <person name="Lee J.S."/>
            <person name="Lee J.H."/>
        </authorList>
    </citation>
    <scope>NUCLEOTIDE SEQUENCE [LARGE SCALE GENOMIC DNA]</scope>
    <source>
        <strain evidence="3 4">KCTC 15687</strain>
    </source>
</reference>
<sequence length="171" mass="19472">MLRFKFSAWAIVCMLVAFSFCACSDDDENDDTLVPPSNIVEALKQLYPSAQNIEWEMKGVYYVADCWLSGDELDVWFDANANWLMTEVELDNINQLVPAVYTAFINSNYNSWVVTDVYVLTFPQSPMESVVQVKQGEQRHALYFTQDGGLVHDKDISNGDNTNWPPALPRQ</sequence>
<dbReference type="Pfam" id="PF11396">
    <property type="entry name" value="PepSY_like"/>
    <property type="match status" value="1"/>
</dbReference>
<dbReference type="PROSITE" id="PS51257">
    <property type="entry name" value="PROKAR_LIPOPROTEIN"/>
    <property type="match status" value="1"/>
</dbReference>
<feature type="signal peptide" evidence="1">
    <location>
        <begin position="1"/>
        <end position="24"/>
    </location>
</feature>
<feature type="domain" description="Putative beta-lactamase-inhibitor-like PepSY-like" evidence="2">
    <location>
        <begin position="61"/>
        <end position="151"/>
    </location>
</feature>
<evidence type="ECO:0000259" key="2">
    <source>
        <dbReference type="Pfam" id="PF11396"/>
    </source>
</evidence>
<organism evidence="3 4">
    <name type="scientific">Bacteroides faecalis</name>
    <dbReference type="NCBI Taxonomy" id="2447885"/>
    <lineage>
        <taxon>Bacteria</taxon>
        <taxon>Pseudomonadati</taxon>
        <taxon>Bacteroidota</taxon>
        <taxon>Bacteroidia</taxon>
        <taxon>Bacteroidales</taxon>
        <taxon>Bacteroidaceae</taxon>
        <taxon>Bacteroides</taxon>
    </lineage>
</organism>
<protein>
    <recommendedName>
        <fullName evidence="2">Putative beta-lactamase-inhibitor-like PepSY-like domain-containing protein</fullName>
    </recommendedName>
</protein>
<gene>
    <name evidence="3" type="ORF">KGMB02408_42520</name>
</gene>
<name>A0A401M0R1_9BACE</name>
<dbReference type="RefSeq" id="WP_125042703.1">
    <property type="nucleotide sequence ID" value="NZ_BHWB01000023.1"/>
</dbReference>
<dbReference type="SUPFAM" id="SSF160574">
    <property type="entry name" value="BT0923-like"/>
    <property type="match status" value="1"/>
</dbReference>
<dbReference type="Gene3D" id="3.10.450.360">
    <property type="match status" value="1"/>
</dbReference>
<accession>A0A401M0R1</accession>
<dbReference type="InterPro" id="IPR021533">
    <property type="entry name" value="PepSY-like"/>
</dbReference>
<dbReference type="OrthoDB" id="1048380at2"/>
<evidence type="ECO:0000313" key="4">
    <source>
        <dbReference type="Proteomes" id="UP000288079"/>
    </source>
</evidence>
<dbReference type="AlphaFoldDB" id="A0A401M0R1"/>
<dbReference type="EMBL" id="BHWB01000023">
    <property type="protein sequence ID" value="GCB37307.1"/>
    <property type="molecule type" value="Genomic_DNA"/>
</dbReference>
<comment type="caution">
    <text evidence="3">The sequence shown here is derived from an EMBL/GenBank/DDBJ whole genome shotgun (WGS) entry which is preliminary data.</text>
</comment>
<evidence type="ECO:0000313" key="3">
    <source>
        <dbReference type="EMBL" id="GCB37307.1"/>
    </source>
</evidence>